<dbReference type="PANTHER" id="PTHR43394">
    <property type="entry name" value="ATP-DEPENDENT PERMEASE MDL1, MITOCHONDRIAL"/>
    <property type="match status" value="1"/>
</dbReference>
<dbReference type="GO" id="GO:0015421">
    <property type="term" value="F:ABC-type oligopeptide transporter activity"/>
    <property type="evidence" value="ECO:0007669"/>
    <property type="project" value="TreeGrafter"/>
</dbReference>
<dbReference type="InterPro" id="IPR027417">
    <property type="entry name" value="P-loop_NTPase"/>
</dbReference>
<proteinExistence type="predicted"/>
<keyword evidence="3" id="KW-1185">Reference proteome</keyword>
<dbReference type="Pfam" id="PF00005">
    <property type="entry name" value="ABC_tran"/>
    <property type="match status" value="1"/>
</dbReference>
<reference evidence="3" key="1">
    <citation type="submission" date="2017-02" db="EMBL/GenBank/DDBJ databases">
        <authorList>
            <person name="Varghese N."/>
            <person name="Submissions S."/>
        </authorList>
    </citation>
    <scope>NUCLEOTIDE SEQUENCE [LARGE SCALE GENOMIC DNA]</scope>
    <source>
        <strain evidence="3">DSM 15739</strain>
    </source>
</reference>
<dbReference type="PANTHER" id="PTHR43394:SF1">
    <property type="entry name" value="ATP-BINDING CASSETTE SUB-FAMILY B MEMBER 10, MITOCHONDRIAL"/>
    <property type="match status" value="1"/>
</dbReference>
<accession>A0A1T4PBR1</accession>
<evidence type="ECO:0000313" key="2">
    <source>
        <dbReference type="EMBL" id="SJZ88909.1"/>
    </source>
</evidence>
<dbReference type="GO" id="GO:0005524">
    <property type="term" value="F:ATP binding"/>
    <property type="evidence" value="ECO:0007669"/>
    <property type="project" value="InterPro"/>
</dbReference>
<evidence type="ECO:0000313" key="3">
    <source>
        <dbReference type="Proteomes" id="UP000189941"/>
    </source>
</evidence>
<dbReference type="Proteomes" id="UP000189941">
    <property type="component" value="Unassembled WGS sequence"/>
</dbReference>
<name>A0A1T4PBR1_9LACT</name>
<protein>
    <submittedName>
        <fullName evidence="2">ABC-type bacteriocin/lantibiotic exporters, contain an N-terminal double-glycine peptidase domain</fullName>
    </submittedName>
</protein>
<dbReference type="SUPFAM" id="SSF52540">
    <property type="entry name" value="P-loop containing nucleoside triphosphate hydrolases"/>
    <property type="match status" value="1"/>
</dbReference>
<evidence type="ECO:0000259" key="1">
    <source>
        <dbReference type="Pfam" id="PF00005"/>
    </source>
</evidence>
<dbReference type="STRING" id="1121925.SAMN02746011_02008"/>
<dbReference type="GO" id="GO:0016887">
    <property type="term" value="F:ATP hydrolysis activity"/>
    <property type="evidence" value="ECO:0007669"/>
    <property type="project" value="InterPro"/>
</dbReference>
<dbReference type="Gene3D" id="3.40.50.300">
    <property type="entry name" value="P-loop containing nucleotide triphosphate hydrolases"/>
    <property type="match status" value="1"/>
</dbReference>
<dbReference type="EMBL" id="FUWO01000034">
    <property type="protein sequence ID" value="SJZ88909.1"/>
    <property type="molecule type" value="Genomic_DNA"/>
</dbReference>
<sequence>MPDAYHTILGKKGAKLSGGQKQRISITRMLLRNPELIILDEATSSLDNVSEKIVQQSIETLTKNRTTIVIAHRLSTIRNADKIYVLTDKGIIESGSHEQLVAQASYYRYLYEQEQVV</sequence>
<dbReference type="InterPro" id="IPR039421">
    <property type="entry name" value="Type_1_exporter"/>
</dbReference>
<organism evidence="2 3">
    <name type="scientific">Globicatella sulfidifaciens DSM 15739</name>
    <dbReference type="NCBI Taxonomy" id="1121925"/>
    <lineage>
        <taxon>Bacteria</taxon>
        <taxon>Bacillati</taxon>
        <taxon>Bacillota</taxon>
        <taxon>Bacilli</taxon>
        <taxon>Lactobacillales</taxon>
        <taxon>Aerococcaceae</taxon>
        <taxon>Globicatella</taxon>
    </lineage>
</organism>
<dbReference type="AlphaFoldDB" id="A0A1T4PBR1"/>
<feature type="domain" description="ABC transporter" evidence="1">
    <location>
        <begin position="3"/>
        <end position="44"/>
    </location>
</feature>
<gene>
    <name evidence="2" type="ORF">SAMN02746011_02008</name>
</gene>
<dbReference type="InterPro" id="IPR003439">
    <property type="entry name" value="ABC_transporter-like_ATP-bd"/>
</dbReference>